<protein>
    <submittedName>
        <fullName evidence="2">HNH endonuclease</fullName>
    </submittedName>
</protein>
<dbReference type="Pfam" id="PF26348">
    <property type="entry name" value="SRA_ScoMcrA"/>
    <property type="match status" value="1"/>
</dbReference>
<dbReference type="Proteomes" id="UP000640333">
    <property type="component" value="Unassembled WGS sequence"/>
</dbReference>
<dbReference type="GO" id="GO:0008270">
    <property type="term" value="F:zinc ion binding"/>
    <property type="evidence" value="ECO:0007669"/>
    <property type="project" value="InterPro"/>
</dbReference>
<gene>
    <name evidence="2" type="ORF">IOQ59_00515</name>
</gene>
<reference evidence="2" key="1">
    <citation type="submission" date="2020-10" db="EMBL/GenBank/DDBJ databases">
        <title>Bacterium isolated from coastal waters sediment.</title>
        <authorList>
            <person name="Chen R.-J."/>
            <person name="Lu D.-C."/>
            <person name="Zhu K.-L."/>
            <person name="Du Z.-J."/>
        </authorList>
    </citation>
    <scope>NUCLEOTIDE SEQUENCE</scope>
    <source>
        <strain evidence="2">N1Y112</strain>
    </source>
</reference>
<dbReference type="InterPro" id="IPR058712">
    <property type="entry name" value="SRA_ScoMcrA"/>
</dbReference>
<name>A0A8J7FA60_9GAMM</name>
<organism evidence="2 3">
    <name type="scientific">Pontibacterium sinense</name>
    <dbReference type="NCBI Taxonomy" id="2781979"/>
    <lineage>
        <taxon>Bacteria</taxon>
        <taxon>Pseudomonadati</taxon>
        <taxon>Pseudomonadota</taxon>
        <taxon>Gammaproteobacteria</taxon>
        <taxon>Oceanospirillales</taxon>
        <taxon>Oceanospirillaceae</taxon>
        <taxon>Pontibacterium</taxon>
    </lineage>
</organism>
<proteinExistence type="predicted"/>
<dbReference type="CDD" id="cd00085">
    <property type="entry name" value="HNHc"/>
    <property type="match status" value="1"/>
</dbReference>
<dbReference type="Pfam" id="PF01844">
    <property type="entry name" value="HNH"/>
    <property type="match status" value="1"/>
</dbReference>
<evidence type="ECO:0000259" key="1">
    <source>
        <dbReference type="SMART" id="SM00507"/>
    </source>
</evidence>
<dbReference type="InterPro" id="IPR003615">
    <property type="entry name" value="HNH_nuc"/>
</dbReference>
<keyword evidence="2" id="KW-0255">Endonuclease</keyword>
<keyword evidence="3" id="KW-1185">Reference proteome</keyword>
<evidence type="ECO:0000313" key="3">
    <source>
        <dbReference type="Proteomes" id="UP000640333"/>
    </source>
</evidence>
<comment type="caution">
    <text evidence="2">The sequence shown here is derived from an EMBL/GenBank/DDBJ whole genome shotgun (WGS) entry which is preliminary data.</text>
</comment>
<sequence>MTFQPNLAPGQRISNQDLCDLFLCGPQGGMRKSNRRNCLVLFTDHAKSLYDDRWDENGILHYTGMGLIGDQTLSRSNKTLAESPMTGIQVFYFERFTGKSTDYIFVGEVELADSPYKEVQPDTEGNYRSVWVFPLKLITGAPAPEIQVDELSVTLIARQKAAKALSDQDLTRRLRNRPKSSARTDRSVCSVQHPRDPLVVEFALRRAQGCCELCEQPAPFLKPGGEPYLEVHHIEWLSEGGRDTTDNVAALCPNCHRQMHSLNKAGDRKKLQRSASQKSL</sequence>
<dbReference type="EMBL" id="JADEYS010000001">
    <property type="protein sequence ID" value="MBE9395739.1"/>
    <property type="molecule type" value="Genomic_DNA"/>
</dbReference>
<dbReference type="RefSeq" id="WP_193951298.1">
    <property type="nucleotide sequence ID" value="NZ_JADEYS010000001.1"/>
</dbReference>
<dbReference type="InterPro" id="IPR002711">
    <property type="entry name" value="HNH"/>
</dbReference>
<keyword evidence="2" id="KW-0378">Hydrolase</keyword>
<dbReference type="AlphaFoldDB" id="A0A8J7FA60"/>
<evidence type="ECO:0000313" key="2">
    <source>
        <dbReference type="EMBL" id="MBE9395739.1"/>
    </source>
</evidence>
<accession>A0A8J7FA60</accession>
<dbReference type="GO" id="GO:0003676">
    <property type="term" value="F:nucleic acid binding"/>
    <property type="evidence" value="ECO:0007669"/>
    <property type="project" value="InterPro"/>
</dbReference>
<feature type="domain" description="HNH nuclease" evidence="1">
    <location>
        <begin position="198"/>
        <end position="257"/>
    </location>
</feature>
<dbReference type="Gene3D" id="1.10.30.50">
    <property type="match status" value="1"/>
</dbReference>
<keyword evidence="2" id="KW-0540">Nuclease</keyword>
<dbReference type="SMART" id="SM00507">
    <property type="entry name" value="HNHc"/>
    <property type="match status" value="1"/>
</dbReference>
<dbReference type="GO" id="GO:0004519">
    <property type="term" value="F:endonuclease activity"/>
    <property type="evidence" value="ECO:0007669"/>
    <property type="project" value="UniProtKB-KW"/>
</dbReference>